<sequence>MRLLDMLYFMSDSVSVSLKSSRVTCPAGLLLYTSPAMSKSGATSGNRLTRCFRLPYRALCGARDFYIRSMTGCAGRMHYGAEAAPLSYSISSRNMSRSSSACGPRFSSGDEDLVELIRASSQSHVRDAAIAEGSVRRSQSVAAVRIDEDAPYESSGDVKIGGSLIFPRSRSHAVGKRRTLNATVWEYK</sequence>
<reference evidence="1 2" key="1">
    <citation type="journal article" date="2022" name="Nat. Plants">
        <title>Genomes of leafy and leafless Platanthera orchids illuminate the evolution of mycoheterotrophy.</title>
        <authorList>
            <person name="Li M.H."/>
            <person name="Liu K.W."/>
            <person name="Li Z."/>
            <person name="Lu H.C."/>
            <person name="Ye Q.L."/>
            <person name="Zhang D."/>
            <person name="Wang J.Y."/>
            <person name="Li Y.F."/>
            <person name="Zhong Z.M."/>
            <person name="Liu X."/>
            <person name="Yu X."/>
            <person name="Liu D.K."/>
            <person name="Tu X.D."/>
            <person name="Liu B."/>
            <person name="Hao Y."/>
            <person name="Liao X.Y."/>
            <person name="Jiang Y.T."/>
            <person name="Sun W.H."/>
            <person name="Chen J."/>
            <person name="Chen Y.Q."/>
            <person name="Ai Y."/>
            <person name="Zhai J.W."/>
            <person name="Wu S.S."/>
            <person name="Zhou Z."/>
            <person name="Hsiao Y.Y."/>
            <person name="Wu W.L."/>
            <person name="Chen Y.Y."/>
            <person name="Lin Y.F."/>
            <person name="Hsu J.L."/>
            <person name="Li C.Y."/>
            <person name="Wang Z.W."/>
            <person name="Zhao X."/>
            <person name="Zhong W.Y."/>
            <person name="Ma X.K."/>
            <person name="Ma L."/>
            <person name="Huang J."/>
            <person name="Chen G.Z."/>
            <person name="Huang M.Z."/>
            <person name="Huang L."/>
            <person name="Peng D.H."/>
            <person name="Luo Y.B."/>
            <person name="Zou S.Q."/>
            <person name="Chen S.P."/>
            <person name="Lan S."/>
            <person name="Tsai W.C."/>
            <person name="Van de Peer Y."/>
            <person name="Liu Z.J."/>
        </authorList>
    </citation>
    <scope>NUCLEOTIDE SEQUENCE [LARGE SCALE GENOMIC DNA]</scope>
    <source>
        <strain evidence="1">Lor287</strain>
    </source>
</reference>
<proteinExistence type="predicted"/>
<name>A0AAP0C2Z9_9ASPA</name>
<protein>
    <submittedName>
        <fullName evidence="1">Uncharacterized protein</fullName>
    </submittedName>
</protein>
<gene>
    <name evidence="1" type="ORF">KSP39_PZI000266</name>
</gene>
<organism evidence="1 2">
    <name type="scientific">Platanthera zijinensis</name>
    <dbReference type="NCBI Taxonomy" id="2320716"/>
    <lineage>
        <taxon>Eukaryota</taxon>
        <taxon>Viridiplantae</taxon>
        <taxon>Streptophyta</taxon>
        <taxon>Embryophyta</taxon>
        <taxon>Tracheophyta</taxon>
        <taxon>Spermatophyta</taxon>
        <taxon>Magnoliopsida</taxon>
        <taxon>Liliopsida</taxon>
        <taxon>Asparagales</taxon>
        <taxon>Orchidaceae</taxon>
        <taxon>Orchidoideae</taxon>
        <taxon>Orchideae</taxon>
        <taxon>Orchidinae</taxon>
        <taxon>Platanthera</taxon>
    </lineage>
</organism>
<evidence type="ECO:0000313" key="1">
    <source>
        <dbReference type="EMBL" id="KAK8957740.1"/>
    </source>
</evidence>
<dbReference type="Proteomes" id="UP001418222">
    <property type="component" value="Unassembled WGS sequence"/>
</dbReference>
<dbReference type="PANTHER" id="PTHR33526:SF4">
    <property type="entry name" value="OS07G0123800 PROTEIN"/>
    <property type="match status" value="1"/>
</dbReference>
<keyword evidence="2" id="KW-1185">Reference proteome</keyword>
<dbReference type="AlphaFoldDB" id="A0AAP0C2Z9"/>
<dbReference type="EMBL" id="JBBWWQ010000001">
    <property type="protein sequence ID" value="KAK8957740.1"/>
    <property type="molecule type" value="Genomic_DNA"/>
</dbReference>
<evidence type="ECO:0000313" key="2">
    <source>
        <dbReference type="Proteomes" id="UP001418222"/>
    </source>
</evidence>
<comment type="caution">
    <text evidence="1">The sequence shown here is derived from an EMBL/GenBank/DDBJ whole genome shotgun (WGS) entry which is preliminary data.</text>
</comment>
<dbReference type="PANTHER" id="PTHR33526">
    <property type="entry name" value="OS07G0123800 PROTEIN"/>
    <property type="match status" value="1"/>
</dbReference>
<accession>A0AAP0C2Z9</accession>